<sequence>MFNFTRVQVFLWLSNGQILKRKGRPEGLRKHSLRHLISQTMIRNTLHYLVPCLWDMPPLTMVMDTRSAV</sequence>
<protein>
    <submittedName>
        <fullName evidence="1">Uncharacterized protein</fullName>
    </submittedName>
</protein>
<dbReference type="AlphaFoldDB" id="A0A2P2MV17"/>
<organism evidence="1">
    <name type="scientific">Rhizophora mucronata</name>
    <name type="common">Asiatic mangrove</name>
    <dbReference type="NCBI Taxonomy" id="61149"/>
    <lineage>
        <taxon>Eukaryota</taxon>
        <taxon>Viridiplantae</taxon>
        <taxon>Streptophyta</taxon>
        <taxon>Embryophyta</taxon>
        <taxon>Tracheophyta</taxon>
        <taxon>Spermatophyta</taxon>
        <taxon>Magnoliopsida</taxon>
        <taxon>eudicotyledons</taxon>
        <taxon>Gunneridae</taxon>
        <taxon>Pentapetalae</taxon>
        <taxon>rosids</taxon>
        <taxon>fabids</taxon>
        <taxon>Malpighiales</taxon>
        <taxon>Rhizophoraceae</taxon>
        <taxon>Rhizophora</taxon>
    </lineage>
</organism>
<name>A0A2P2MV17_RHIMU</name>
<reference evidence="1" key="1">
    <citation type="submission" date="2018-02" db="EMBL/GenBank/DDBJ databases">
        <title>Rhizophora mucronata_Transcriptome.</title>
        <authorList>
            <person name="Meera S.P."/>
            <person name="Sreeshan A."/>
            <person name="Augustine A."/>
        </authorList>
    </citation>
    <scope>NUCLEOTIDE SEQUENCE</scope>
    <source>
        <tissue evidence="1">Leaf</tissue>
    </source>
</reference>
<evidence type="ECO:0000313" key="1">
    <source>
        <dbReference type="EMBL" id="MBX34065.1"/>
    </source>
</evidence>
<accession>A0A2P2MV17</accession>
<dbReference type="EMBL" id="GGEC01053581">
    <property type="protein sequence ID" value="MBX34065.1"/>
    <property type="molecule type" value="Transcribed_RNA"/>
</dbReference>
<proteinExistence type="predicted"/>